<proteinExistence type="predicted"/>
<evidence type="ECO:0000256" key="1">
    <source>
        <dbReference type="SAM" id="Phobius"/>
    </source>
</evidence>
<dbReference type="Pfam" id="PF00805">
    <property type="entry name" value="Pentapeptide"/>
    <property type="match status" value="1"/>
</dbReference>
<keyword evidence="1" id="KW-0812">Transmembrane</keyword>
<dbReference type="AlphaFoldDB" id="A8ZPL4"/>
<dbReference type="Gene3D" id="2.160.20.80">
    <property type="entry name" value="E3 ubiquitin-protein ligase SopA"/>
    <property type="match status" value="1"/>
</dbReference>
<dbReference type="EMBL" id="CP000842">
    <property type="protein sequence ID" value="ABW32950.1"/>
    <property type="molecule type" value="Genomic_DNA"/>
</dbReference>
<geneLocation type="plasmid" evidence="2 3">
    <name>pREB5</name>
</geneLocation>
<dbReference type="PANTHER" id="PTHR14136">
    <property type="entry name" value="BTB_POZ DOMAIN-CONTAINING PROTEIN KCTD9"/>
    <property type="match status" value="1"/>
</dbReference>
<dbReference type="InterPro" id="IPR001646">
    <property type="entry name" value="5peptide_repeat"/>
</dbReference>
<dbReference type="SUPFAM" id="SSF141571">
    <property type="entry name" value="Pentapeptide repeat-like"/>
    <property type="match status" value="1"/>
</dbReference>
<keyword evidence="1" id="KW-0472">Membrane</keyword>
<keyword evidence="1" id="KW-1133">Transmembrane helix</keyword>
<evidence type="ECO:0000313" key="2">
    <source>
        <dbReference type="EMBL" id="ABW32950.1"/>
    </source>
</evidence>
<keyword evidence="3" id="KW-1185">Reference proteome</keyword>
<gene>
    <name evidence="2" type="ordered locus">AM1_E0181</name>
</gene>
<organism evidence="2 3">
    <name type="scientific">Acaryochloris marina (strain MBIC 11017)</name>
    <dbReference type="NCBI Taxonomy" id="329726"/>
    <lineage>
        <taxon>Bacteria</taxon>
        <taxon>Bacillati</taxon>
        <taxon>Cyanobacteriota</taxon>
        <taxon>Cyanophyceae</taxon>
        <taxon>Acaryochloridales</taxon>
        <taxon>Acaryochloridaceae</taxon>
        <taxon>Acaryochloris</taxon>
    </lineage>
</organism>
<evidence type="ECO:0000313" key="3">
    <source>
        <dbReference type="Proteomes" id="UP000000268"/>
    </source>
</evidence>
<reference evidence="2 3" key="1">
    <citation type="journal article" date="2008" name="Proc. Natl. Acad. Sci. U.S.A.">
        <title>Niche adaptation and genome expansion in the chlorophyll d-producing cyanobacterium Acaryochloris marina.</title>
        <authorList>
            <person name="Swingley W.D."/>
            <person name="Chen M."/>
            <person name="Cheung P.C."/>
            <person name="Conrad A.L."/>
            <person name="Dejesa L.C."/>
            <person name="Hao J."/>
            <person name="Honchak B.M."/>
            <person name="Karbach L.E."/>
            <person name="Kurdoglu A."/>
            <person name="Lahiri S."/>
            <person name="Mastrian S.D."/>
            <person name="Miyashita H."/>
            <person name="Page L."/>
            <person name="Ramakrishna P."/>
            <person name="Satoh S."/>
            <person name="Sattley W.M."/>
            <person name="Shimada Y."/>
            <person name="Taylor H.L."/>
            <person name="Tomo T."/>
            <person name="Tsuchiya T."/>
            <person name="Wang Z.T."/>
            <person name="Raymond J."/>
            <person name="Mimuro M."/>
            <person name="Blankenship R.E."/>
            <person name="Touchman J.W."/>
        </authorList>
    </citation>
    <scope>NUCLEOTIDE SEQUENCE [LARGE SCALE GENOMIC DNA]</scope>
    <source>
        <strain evidence="3">MBIC 11017</strain>
        <plasmid evidence="3">Plasmid pREB5</plasmid>
    </source>
</reference>
<dbReference type="InterPro" id="IPR051082">
    <property type="entry name" value="Pentapeptide-BTB/POZ_domain"/>
</dbReference>
<protein>
    <submittedName>
        <fullName evidence="2">Pentapeptide repeat protein</fullName>
    </submittedName>
</protein>
<name>A8ZPL4_ACAM1</name>
<dbReference type="Proteomes" id="UP000000268">
    <property type="component" value="Plasmid pREB5"/>
</dbReference>
<dbReference type="HOGENOM" id="CLU_1096766_0_0_3"/>
<keyword evidence="2" id="KW-0614">Plasmid</keyword>
<accession>A8ZPL4</accession>
<sequence length="253" mass="27877">MTFNKVWNFLLQEDNREAAKVLISLLGLVGSTAIAFGLFLNYQDSVFDRSIATKQLAVSEQRSVSDRFAEAIKLFGNPDPLVRIGGIYSLEKIAQDSPSDHWTIMEFLVSYIAKESPLDRDKAQSEPISEDIQAAIKVIIARQVSQDPVDQFIGLQDVSLVNAQLYKAHLEDADLRGANLAEADLLEANLSKANLSEANLSKASLGRANFESANLTNAILTNVSEWTDQQLGKALLCRTKLPKGSKHNPDRDC</sequence>
<feature type="transmembrane region" description="Helical" evidence="1">
    <location>
        <begin position="21"/>
        <end position="40"/>
    </location>
</feature>
<dbReference type="KEGG" id="amr:AM1_E0181"/>
<dbReference type="PANTHER" id="PTHR14136:SF17">
    <property type="entry name" value="BTB_POZ DOMAIN-CONTAINING PROTEIN KCTD9"/>
    <property type="match status" value="1"/>
</dbReference>